<proteinExistence type="predicted"/>
<sequence length="717" mass="79811">MLVHLIHELVISRIDQSSTSPNKRAVEDFIESVRQHDLKVVWAYEDYPGKEAEHSGTRVPKAMTYVADEVVKIFTIAYPTFKEEWGRTALIWATTCPVRHLACRSFQVFRSILSTLDSRMLADMLARLSNTIADDQSTMETFSMEILMTLRSIIDALAPGDLVQYPQLFWTTCACLGTTHEGEFTESLAMLDTWLDKLDLGDENTINRLKESFPPKWEGPFEGLSSLIYKGIRSSTCLDRSLDLLQRLIILPSNFLVGDDSRLLFTILGNLPRFLYHFDPVTRGSNITAAAEALGSVAEIQGNNDLARTLMGFASNRYRAASDFLAQVIAAIRSSFFPIMEYRSLVFLMGLLSNKIGWFKIKAMQALCVLIPDIDMRQPEIASKGPDLISPLLRLLQTEYCPQALEVLDNVITMTGTPMDKHHLRMSMAGSHSSRAFRKEYERTQSLYGIPEESGWSIPMPAVFALTTRNNVHAVFYTCATAETMETLPSANQDIELVGEDYQNGGYVPDYRTATMMSDETRAEGFSAESMKLDDLDDFFDDDTTENSAIMPPPSSSTKFLGSPLDGRETVYDQQTAPILNKSLTRNASVSSFQTGFADMKVPSRAETIMTPTAFAIPNTSFPTALRPGMHSRSITSPAVNQRTPPGTGTSIALPFDEAEETFSDDDYSNPVSRTNTSETPVSAYEKSFSLEQMMKPLAQGTRSGFRQGFRRLTGGG</sequence>
<accession>A0ACC3DT26</accession>
<protein>
    <submittedName>
        <fullName evidence="1">Uncharacterized protein</fullName>
    </submittedName>
</protein>
<evidence type="ECO:0000313" key="1">
    <source>
        <dbReference type="EMBL" id="KAK3079929.1"/>
    </source>
</evidence>
<reference evidence="1" key="1">
    <citation type="submission" date="2024-09" db="EMBL/GenBank/DDBJ databases">
        <title>Black Yeasts Isolated from many extreme environments.</title>
        <authorList>
            <person name="Coleine C."/>
            <person name="Stajich J.E."/>
            <person name="Selbmann L."/>
        </authorList>
    </citation>
    <scope>NUCLEOTIDE SEQUENCE</scope>
    <source>
        <strain evidence="1">CCFEE 5737</strain>
    </source>
</reference>
<name>A0ACC3DT26_9PEZI</name>
<dbReference type="EMBL" id="JAWDJW010000840">
    <property type="protein sequence ID" value="KAK3079929.1"/>
    <property type="molecule type" value="Genomic_DNA"/>
</dbReference>
<organism evidence="1 2">
    <name type="scientific">Coniosporium uncinatum</name>
    <dbReference type="NCBI Taxonomy" id="93489"/>
    <lineage>
        <taxon>Eukaryota</taxon>
        <taxon>Fungi</taxon>
        <taxon>Dikarya</taxon>
        <taxon>Ascomycota</taxon>
        <taxon>Pezizomycotina</taxon>
        <taxon>Dothideomycetes</taxon>
        <taxon>Dothideomycetes incertae sedis</taxon>
        <taxon>Coniosporium</taxon>
    </lineage>
</organism>
<keyword evidence="2" id="KW-1185">Reference proteome</keyword>
<feature type="non-terminal residue" evidence="1">
    <location>
        <position position="717"/>
    </location>
</feature>
<dbReference type="Proteomes" id="UP001186974">
    <property type="component" value="Unassembled WGS sequence"/>
</dbReference>
<gene>
    <name evidence="1" type="ORF">LTS18_003565</name>
</gene>
<comment type="caution">
    <text evidence="1">The sequence shown here is derived from an EMBL/GenBank/DDBJ whole genome shotgun (WGS) entry which is preliminary data.</text>
</comment>
<evidence type="ECO:0000313" key="2">
    <source>
        <dbReference type="Proteomes" id="UP001186974"/>
    </source>
</evidence>